<keyword evidence="3" id="KW-0560">Oxidoreductase</keyword>
<dbReference type="InterPro" id="IPR036188">
    <property type="entry name" value="FAD/NAD-bd_sf"/>
</dbReference>
<dbReference type="Proteomes" id="UP000243518">
    <property type="component" value="Unassembled WGS sequence"/>
</dbReference>
<dbReference type="Gene3D" id="3.50.50.60">
    <property type="entry name" value="FAD/NAD(P)-binding domain"/>
    <property type="match status" value="1"/>
</dbReference>
<sequence>MREVVLVGGGVMGCLSALELLQAGCRVTLLERGELGREASWAGGGIVSPLYPWRYCDAVSALAEWSQGYYPQLATSLLEQTERDPQVHTCGLLWLDHDEQGQALDWAVAHGKPLRAVDADFVYRQVPQLAPGFAGALWQADLANVRNPRLMQALRARLLQFDAFTLREHCAVESLLRDGDAVVGVQCPVGRIEADAVVLCAGAWSGDWLQQAGLTLPVEPVKGQMLLYRMAPGWLPSIVMARGRYAIPRRDGHILIGSTLEYEGYDKRTTDEALASLRASAQALLPDLAQQSPVAQWAGLRPGSPDGVPYIGPVSSLPGLWLNTGHFRNGLVLAPASCRLLADLLLQRSPEIDPTPYLPDTRLN</sequence>
<dbReference type="InterPro" id="IPR006076">
    <property type="entry name" value="FAD-dep_OxRdtase"/>
</dbReference>
<reference evidence="5 6" key="1">
    <citation type="submission" date="2016-10" db="EMBL/GenBank/DDBJ databases">
        <authorList>
            <person name="Varghese N."/>
            <person name="Submissions S."/>
        </authorList>
    </citation>
    <scope>NUCLEOTIDE SEQUENCE [LARGE SCALE GENOMIC DNA]</scope>
    <source>
        <strain evidence="5 6">CECT 8317</strain>
    </source>
</reference>
<dbReference type="EMBL" id="FNVE01000005">
    <property type="protein sequence ID" value="SEG30686.1"/>
    <property type="molecule type" value="Genomic_DNA"/>
</dbReference>
<dbReference type="GO" id="GO:0005737">
    <property type="term" value="C:cytoplasm"/>
    <property type="evidence" value="ECO:0007669"/>
    <property type="project" value="TreeGrafter"/>
</dbReference>
<dbReference type="Gene3D" id="3.30.9.10">
    <property type="entry name" value="D-Amino Acid Oxidase, subunit A, domain 2"/>
    <property type="match status" value="1"/>
</dbReference>
<dbReference type="InterPro" id="IPR012727">
    <property type="entry name" value="Gly_oxidase_ThiO"/>
</dbReference>
<name>A0AAQ1G6Y9_9GAMM</name>
<dbReference type="RefSeq" id="WP_088275718.1">
    <property type="nucleotide sequence ID" value="NZ_FNVE01000005.1"/>
</dbReference>
<evidence type="ECO:0000313" key="6">
    <source>
        <dbReference type="Proteomes" id="UP000243518"/>
    </source>
</evidence>
<dbReference type="AlphaFoldDB" id="A0AAQ1G6Y9"/>
<dbReference type="SUPFAM" id="SSF51905">
    <property type="entry name" value="FAD/NAD(P)-binding domain"/>
    <property type="match status" value="1"/>
</dbReference>
<evidence type="ECO:0000259" key="4">
    <source>
        <dbReference type="Pfam" id="PF01266"/>
    </source>
</evidence>
<evidence type="ECO:0000256" key="3">
    <source>
        <dbReference type="ARBA" id="ARBA00023002"/>
    </source>
</evidence>
<gene>
    <name evidence="5" type="ORF">SAMN05216586_1058</name>
</gene>
<dbReference type="GO" id="GO:0050660">
    <property type="term" value="F:flavin adenine dinucleotide binding"/>
    <property type="evidence" value="ECO:0007669"/>
    <property type="project" value="InterPro"/>
</dbReference>
<comment type="pathway">
    <text evidence="1">Cofactor biosynthesis; thiamine diphosphate biosynthesis.</text>
</comment>
<dbReference type="GO" id="GO:0016491">
    <property type="term" value="F:oxidoreductase activity"/>
    <property type="evidence" value="ECO:0007669"/>
    <property type="project" value="UniProtKB-KW"/>
</dbReference>
<keyword evidence="2" id="KW-0784">Thiamine biosynthesis</keyword>
<evidence type="ECO:0000256" key="1">
    <source>
        <dbReference type="ARBA" id="ARBA00004948"/>
    </source>
</evidence>
<proteinExistence type="predicted"/>
<dbReference type="Pfam" id="PF01266">
    <property type="entry name" value="DAO"/>
    <property type="match status" value="1"/>
</dbReference>
<dbReference type="SUPFAM" id="SSF54373">
    <property type="entry name" value="FAD-linked reductases, C-terminal domain"/>
    <property type="match status" value="1"/>
</dbReference>
<evidence type="ECO:0000256" key="2">
    <source>
        <dbReference type="ARBA" id="ARBA00022977"/>
    </source>
</evidence>
<organism evidence="5 6">
    <name type="scientific">Halopseudomonas aestusnigri</name>
    <dbReference type="NCBI Taxonomy" id="857252"/>
    <lineage>
        <taxon>Bacteria</taxon>
        <taxon>Pseudomonadati</taxon>
        <taxon>Pseudomonadota</taxon>
        <taxon>Gammaproteobacteria</taxon>
        <taxon>Pseudomonadales</taxon>
        <taxon>Pseudomonadaceae</taxon>
        <taxon>Halopseudomonas</taxon>
    </lineage>
</organism>
<feature type="domain" description="FAD dependent oxidoreductase" evidence="4">
    <location>
        <begin position="4"/>
        <end position="344"/>
    </location>
</feature>
<dbReference type="PANTHER" id="PTHR13847:SF289">
    <property type="entry name" value="GLYCINE OXIDASE"/>
    <property type="match status" value="1"/>
</dbReference>
<accession>A0AAQ1G6Y9</accession>
<keyword evidence="6" id="KW-1185">Reference proteome</keyword>
<evidence type="ECO:0000313" key="5">
    <source>
        <dbReference type="EMBL" id="SEG30686.1"/>
    </source>
</evidence>
<protein>
    <submittedName>
        <fullName evidence="5">Glycine oxidase</fullName>
    </submittedName>
</protein>
<dbReference type="NCBIfam" id="TIGR02352">
    <property type="entry name" value="thiamin_ThiO"/>
    <property type="match status" value="1"/>
</dbReference>
<dbReference type="GO" id="GO:0009228">
    <property type="term" value="P:thiamine biosynthetic process"/>
    <property type="evidence" value="ECO:0007669"/>
    <property type="project" value="UniProtKB-KW"/>
</dbReference>
<comment type="caution">
    <text evidence="5">The sequence shown here is derived from an EMBL/GenBank/DDBJ whole genome shotgun (WGS) entry which is preliminary data.</text>
</comment>
<dbReference type="PANTHER" id="PTHR13847">
    <property type="entry name" value="SARCOSINE DEHYDROGENASE-RELATED"/>
    <property type="match status" value="1"/>
</dbReference>